<feature type="region of interest" description="Disordered" evidence="1">
    <location>
        <begin position="360"/>
        <end position="421"/>
    </location>
</feature>
<comment type="caution">
    <text evidence="2">The sequence shown here is derived from an EMBL/GenBank/DDBJ whole genome shotgun (WGS) entry which is preliminary data.</text>
</comment>
<proteinExistence type="predicted"/>
<sequence>MADSVSFPLTFRVVRIPIDPDLSLDPCPEFDFVPPRESDQLFDVLCIAYPKGITHRERMIEAVVDFVNSENKMAATDLTNQAPLRRLMIPSPGLSASTLSVEKAELDVELSESIDKEPWLQMTSSWRSTHATNKARPRVPMNSKQREEYRYRRGIGACGNCKRKKKKCTHFPTDSQSMPKASGKLEPPRLTDKLSSRTAVENGLRVELRDQVTDCPNMNAVPMADVARYSEGRLSPSTLTSIATSEDGAEVNPPEVEQTNAVTVTVQQLWPYQQLENPITLAPALEFYEDNMPQLHTDLDTSDPNFDPYRYASLETHFPFDDRAGLGALVSNDRTTTQRSTFKIPDTMLKFLHRHIPASTFRKTPKGHHGQPPIPPLPPPRRRCVPAGLGTSDPGAHVSIPNRATVAAPPPPPKPNRLRGAPFRSDYALHRHVSPLPESDERGPHEASLDVESATGTDSMGRMTLIHDHVDARDCAAALLPPPKTSSNRSSSNESAKCFSSKGSVLSRSEGLHNRAKAPSLHAGSQRGVKCYSYLDRHSENVLRRKNKEQVSEPSKAIAKDNELAAGFQQLSINPARATASLKDGASELTTENNISWSDNQPNVCTALLD</sequence>
<keyword evidence="3" id="KW-1185">Reference proteome</keyword>
<gene>
    <name evidence="2" type="ORF">EJ08DRAFT_714213</name>
</gene>
<feature type="region of interest" description="Disordered" evidence="1">
    <location>
        <begin position="434"/>
        <end position="454"/>
    </location>
</feature>
<dbReference type="Proteomes" id="UP000800235">
    <property type="component" value="Unassembled WGS sequence"/>
</dbReference>
<dbReference type="OrthoDB" id="3794485at2759"/>
<reference evidence="2" key="1">
    <citation type="journal article" date="2020" name="Stud. Mycol.">
        <title>101 Dothideomycetes genomes: a test case for predicting lifestyles and emergence of pathogens.</title>
        <authorList>
            <person name="Haridas S."/>
            <person name="Albert R."/>
            <person name="Binder M."/>
            <person name="Bloem J."/>
            <person name="Labutti K."/>
            <person name="Salamov A."/>
            <person name="Andreopoulos B."/>
            <person name="Baker S."/>
            <person name="Barry K."/>
            <person name="Bills G."/>
            <person name="Bluhm B."/>
            <person name="Cannon C."/>
            <person name="Castanera R."/>
            <person name="Culley D."/>
            <person name="Daum C."/>
            <person name="Ezra D."/>
            <person name="Gonzalez J."/>
            <person name="Henrissat B."/>
            <person name="Kuo A."/>
            <person name="Liang C."/>
            <person name="Lipzen A."/>
            <person name="Lutzoni F."/>
            <person name="Magnuson J."/>
            <person name="Mondo S."/>
            <person name="Nolan M."/>
            <person name="Ohm R."/>
            <person name="Pangilinan J."/>
            <person name="Park H.-J."/>
            <person name="Ramirez L."/>
            <person name="Alfaro M."/>
            <person name="Sun H."/>
            <person name="Tritt A."/>
            <person name="Yoshinaga Y."/>
            <person name="Zwiers L.-H."/>
            <person name="Turgeon B."/>
            <person name="Goodwin S."/>
            <person name="Spatafora J."/>
            <person name="Crous P."/>
            <person name="Grigoriev I."/>
        </authorList>
    </citation>
    <scope>NUCLEOTIDE SEQUENCE</scope>
    <source>
        <strain evidence="2">CBS 130266</strain>
    </source>
</reference>
<name>A0A9P4NT63_9PEZI</name>
<accession>A0A9P4NT63</accession>
<organism evidence="2 3">
    <name type="scientific">Tothia fuscella</name>
    <dbReference type="NCBI Taxonomy" id="1048955"/>
    <lineage>
        <taxon>Eukaryota</taxon>
        <taxon>Fungi</taxon>
        <taxon>Dikarya</taxon>
        <taxon>Ascomycota</taxon>
        <taxon>Pezizomycotina</taxon>
        <taxon>Dothideomycetes</taxon>
        <taxon>Pleosporomycetidae</taxon>
        <taxon>Venturiales</taxon>
        <taxon>Cylindrosympodiaceae</taxon>
        <taxon>Tothia</taxon>
    </lineage>
</organism>
<feature type="compositionally biased region" description="Basic and acidic residues" evidence="1">
    <location>
        <begin position="439"/>
        <end position="448"/>
    </location>
</feature>
<dbReference type="AlphaFoldDB" id="A0A9P4NT63"/>
<evidence type="ECO:0000256" key="1">
    <source>
        <dbReference type="SAM" id="MobiDB-lite"/>
    </source>
</evidence>
<protein>
    <submittedName>
        <fullName evidence="2">Uncharacterized protein</fullName>
    </submittedName>
</protein>
<dbReference type="EMBL" id="MU007036">
    <property type="protein sequence ID" value="KAF2430844.1"/>
    <property type="molecule type" value="Genomic_DNA"/>
</dbReference>
<feature type="region of interest" description="Disordered" evidence="1">
    <location>
        <begin position="169"/>
        <end position="192"/>
    </location>
</feature>
<evidence type="ECO:0000313" key="3">
    <source>
        <dbReference type="Proteomes" id="UP000800235"/>
    </source>
</evidence>
<evidence type="ECO:0000313" key="2">
    <source>
        <dbReference type="EMBL" id="KAF2430844.1"/>
    </source>
</evidence>